<dbReference type="InterPro" id="IPR029058">
    <property type="entry name" value="AB_hydrolase_fold"/>
</dbReference>
<accession>A0A1E1JZ99</accession>
<dbReference type="InterPro" id="IPR050266">
    <property type="entry name" value="AB_hydrolase_sf"/>
</dbReference>
<sequence length="379" mass="41659">MTSRILITPHLGIVIASSLATTLALFTIFKCSTPCQDIIESPREAQSHNLSSEEKDGLPYPPDLLPGGRDVTSPYGTTRVYEWGPEDGRKVLFVHGISTPCIALSEMAHGLVAKGCRVLLFDLFGRGYSDDVNLPHDSRLYITQILLAIASSPLPWTPEGFSLIGYSFGGGIAADFTVAFPDMVKSLVLLAPVGLIRSEHFGWQSRFMYSGILPTRLVEWIVRGRLGGYPAEKPVMETGSEGESLLADDLKRNRDPKFENAVVVVVKDRPNVTVADVVGWQLGEHKGFVRSFVSSMMWGSIEGPRPAWKALGERKEKILVIVGEEDPIMLVDELRIDVEDVIGAERVQFRVIEGDGHDFPISAPERVVAEVSEAWGINM</sequence>
<feature type="domain" description="AB hydrolase-1" evidence="4">
    <location>
        <begin position="91"/>
        <end position="369"/>
    </location>
</feature>
<keyword evidence="2 5" id="KW-0378">Hydrolase</keyword>
<dbReference type="PRINTS" id="PR00111">
    <property type="entry name" value="ABHYDROLASE"/>
</dbReference>
<dbReference type="PANTHER" id="PTHR43798:SF14">
    <property type="entry name" value="SERINE HYDROLASE-LIKE PROTEIN DDB_G0286239"/>
    <property type="match status" value="1"/>
</dbReference>
<dbReference type="PANTHER" id="PTHR43798">
    <property type="entry name" value="MONOACYLGLYCEROL LIPASE"/>
    <property type="match status" value="1"/>
</dbReference>
<comment type="similarity">
    <text evidence="1">Belongs to the AB hydrolase superfamily.</text>
</comment>
<keyword evidence="6" id="KW-1185">Reference proteome</keyword>
<dbReference type="EMBL" id="FJUX01000007">
    <property type="protein sequence ID" value="CZS91215.1"/>
    <property type="molecule type" value="Genomic_DNA"/>
</dbReference>
<evidence type="ECO:0000256" key="1">
    <source>
        <dbReference type="ARBA" id="ARBA00008645"/>
    </source>
</evidence>
<gene>
    <name evidence="5" type="ORF">RAG0_01943</name>
</gene>
<reference evidence="6" key="1">
    <citation type="submission" date="2016-03" db="EMBL/GenBank/DDBJ databases">
        <authorList>
            <person name="Guldener U."/>
        </authorList>
    </citation>
    <scope>NUCLEOTIDE SEQUENCE [LARGE SCALE GENOMIC DNA]</scope>
    <source>
        <strain evidence="6">04CH-RAC-A.6.1</strain>
    </source>
</reference>
<feature type="compositionally biased region" description="Basic and acidic residues" evidence="3">
    <location>
        <begin position="44"/>
        <end position="57"/>
    </location>
</feature>
<dbReference type="Gene3D" id="3.40.50.1820">
    <property type="entry name" value="alpha/beta hydrolase"/>
    <property type="match status" value="1"/>
</dbReference>
<dbReference type="Pfam" id="PF12697">
    <property type="entry name" value="Abhydrolase_6"/>
    <property type="match status" value="1"/>
</dbReference>
<proteinExistence type="inferred from homology"/>
<dbReference type="Proteomes" id="UP000178912">
    <property type="component" value="Unassembled WGS sequence"/>
</dbReference>
<dbReference type="GO" id="GO:0016787">
    <property type="term" value="F:hydrolase activity"/>
    <property type="evidence" value="ECO:0007669"/>
    <property type="project" value="UniProtKB-KW"/>
</dbReference>
<evidence type="ECO:0000259" key="4">
    <source>
        <dbReference type="Pfam" id="PF12697"/>
    </source>
</evidence>
<dbReference type="GO" id="GO:0016020">
    <property type="term" value="C:membrane"/>
    <property type="evidence" value="ECO:0007669"/>
    <property type="project" value="TreeGrafter"/>
</dbReference>
<evidence type="ECO:0000313" key="5">
    <source>
        <dbReference type="EMBL" id="CZS91215.1"/>
    </source>
</evidence>
<protein>
    <submittedName>
        <fullName evidence="5">Related to alpha/beta hydrolase family protein</fullName>
    </submittedName>
</protein>
<evidence type="ECO:0000313" key="6">
    <source>
        <dbReference type="Proteomes" id="UP000178912"/>
    </source>
</evidence>
<dbReference type="InterPro" id="IPR000073">
    <property type="entry name" value="AB_hydrolase_1"/>
</dbReference>
<dbReference type="OrthoDB" id="408373at2759"/>
<dbReference type="SUPFAM" id="SSF53474">
    <property type="entry name" value="alpha/beta-Hydrolases"/>
    <property type="match status" value="1"/>
</dbReference>
<evidence type="ECO:0000256" key="2">
    <source>
        <dbReference type="ARBA" id="ARBA00022801"/>
    </source>
</evidence>
<feature type="region of interest" description="Disordered" evidence="3">
    <location>
        <begin position="44"/>
        <end position="63"/>
    </location>
</feature>
<name>A0A1E1JZ99_9HELO</name>
<organism evidence="5 6">
    <name type="scientific">Rhynchosporium agropyri</name>
    <dbReference type="NCBI Taxonomy" id="914238"/>
    <lineage>
        <taxon>Eukaryota</taxon>
        <taxon>Fungi</taxon>
        <taxon>Dikarya</taxon>
        <taxon>Ascomycota</taxon>
        <taxon>Pezizomycotina</taxon>
        <taxon>Leotiomycetes</taxon>
        <taxon>Helotiales</taxon>
        <taxon>Ploettnerulaceae</taxon>
        <taxon>Rhynchosporium</taxon>
    </lineage>
</organism>
<evidence type="ECO:0000256" key="3">
    <source>
        <dbReference type="SAM" id="MobiDB-lite"/>
    </source>
</evidence>
<dbReference type="AlphaFoldDB" id="A0A1E1JZ99"/>